<name>A0A5C3QSA0_9AGAR</name>
<evidence type="ECO:0008006" key="3">
    <source>
        <dbReference type="Google" id="ProtNLM"/>
    </source>
</evidence>
<evidence type="ECO:0000313" key="2">
    <source>
        <dbReference type="Proteomes" id="UP000305067"/>
    </source>
</evidence>
<evidence type="ECO:0000313" key="1">
    <source>
        <dbReference type="EMBL" id="TFL04228.1"/>
    </source>
</evidence>
<accession>A0A5C3QSA0</accession>
<dbReference type="EMBL" id="ML178819">
    <property type="protein sequence ID" value="TFL04228.1"/>
    <property type="molecule type" value="Genomic_DNA"/>
</dbReference>
<dbReference type="Proteomes" id="UP000305067">
    <property type="component" value="Unassembled WGS sequence"/>
</dbReference>
<protein>
    <recommendedName>
        <fullName evidence="3">F-box domain-containing protein</fullName>
    </recommendedName>
</protein>
<reference evidence="1 2" key="1">
    <citation type="journal article" date="2019" name="Nat. Ecol. Evol.">
        <title>Megaphylogeny resolves global patterns of mushroom evolution.</title>
        <authorList>
            <person name="Varga T."/>
            <person name="Krizsan K."/>
            <person name="Foldi C."/>
            <person name="Dima B."/>
            <person name="Sanchez-Garcia M."/>
            <person name="Sanchez-Ramirez S."/>
            <person name="Szollosi G.J."/>
            <person name="Szarkandi J.G."/>
            <person name="Papp V."/>
            <person name="Albert L."/>
            <person name="Andreopoulos W."/>
            <person name="Angelini C."/>
            <person name="Antonin V."/>
            <person name="Barry K.W."/>
            <person name="Bougher N.L."/>
            <person name="Buchanan P."/>
            <person name="Buyck B."/>
            <person name="Bense V."/>
            <person name="Catcheside P."/>
            <person name="Chovatia M."/>
            <person name="Cooper J."/>
            <person name="Damon W."/>
            <person name="Desjardin D."/>
            <person name="Finy P."/>
            <person name="Geml J."/>
            <person name="Haridas S."/>
            <person name="Hughes K."/>
            <person name="Justo A."/>
            <person name="Karasinski D."/>
            <person name="Kautmanova I."/>
            <person name="Kiss B."/>
            <person name="Kocsube S."/>
            <person name="Kotiranta H."/>
            <person name="LaButti K.M."/>
            <person name="Lechner B.E."/>
            <person name="Liimatainen K."/>
            <person name="Lipzen A."/>
            <person name="Lukacs Z."/>
            <person name="Mihaltcheva S."/>
            <person name="Morgado L.N."/>
            <person name="Niskanen T."/>
            <person name="Noordeloos M.E."/>
            <person name="Ohm R.A."/>
            <person name="Ortiz-Santana B."/>
            <person name="Ovrebo C."/>
            <person name="Racz N."/>
            <person name="Riley R."/>
            <person name="Savchenko A."/>
            <person name="Shiryaev A."/>
            <person name="Soop K."/>
            <person name="Spirin V."/>
            <person name="Szebenyi C."/>
            <person name="Tomsovsky M."/>
            <person name="Tulloss R.E."/>
            <person name="Uehling J."/>
            <person name="Grigoriev I.V."/>
            <person name="Vagvolgyi C."/>
            <person name="Papp T."/>
            <person name="Martin F.M."/>
            <person name="Miettinen O."/>
            <person name="Hibbett D.S."/>
            <person name="Nagy L.G."/>
        </authorList>
    </citation>
    <scope>NUCLEOTIDE SEQUENCE [LARGE SCALE GENOMIC DNA]</scope>
    <source>
        <strain evidence="1 2">CBS 309.79</strain>
    </source>
</reference>
<gene>
    <name evidence="1" type="ORF">BDV98DRAFT_365631</name>
</gene>
<keyword evidence="2" id="KW-1185">Reference proteome</keyword>
<dbReference type="AlphaFoldDB" id="A0A5C3QSA0"/>
<proteinExistence type="predicted"/>
<organism evidence="1 2">
    <name type="scientific">Pterulicium gracile</name>
    <dbReference type="NCBI Taxonomy" id="1884261"/>
    <lineage>
        <taxon>Eukaryota</taxon>
        <taxon>Fungi</taxon>
        <taxon>Dikarya</taxon>
        <taxon>Basidiomycota</taxon>
        <taxon>Agaricomycotina</taxon>
        <taxon>Agaricomycetes</taxon>
        <taxon>Agaricomycetidae</taxon>
        <taxon>Agaricales</taxon>
        <taxon>Pleurotineae</taxon>
        <taxon>Pterulaceae</taxon>
        <taxon>Pterulicium</taxon>
    </lineage>
</organism>
<sequence length="240" mass="26822">MPPQIAQVIELPLLSKLTLNHSYREATIRHKSILTCLTAPKLVCLHVIGKMNTGEVHSVHEFVRASGCAAIIEELVDSTCFESWTEFITLLGSLASLGTLAVYDPGWRTGGMDPLLEVLCRKTEASLPRINRHEAVESSGITICLRLRRLELECVSVSSQSLEGMLRPRIHDRKGDDFNSKGSFPLEELVLRRIELDAGDSELRWLKKLKGQRLLRVSDSSAPWVSRSNNTGPNTFYRSV</sequence>